<dbReference type="OrthoDB" id="10265800at2759"/>
<evidence type="ECO:0000256" key="1">
    <source>
        <dbReference type="SAM" id="SignalP"/>
    </source>
</evidence>
<gene>
    <name evidence="2" type="ORF">CHIRRI_LOCUS11468</name>
</gene>
<dbReference type="InterPro" id="IPR035547">
    <property type="entry name" value="Phospholipase_B"/>
</dbReference>
<dbReference type="EMBL" id="OU895879">
    <property type="protein sequence ID" value="CAG9808630.1"/>
    <property type="molecule type" value="Genomic_DNA"/>
</dbReference>
<reference evidence="2" key="2">
    <citation type="submission" date="2022-10" db="EMBL/GenBank/DDBJ databases">
        <authorList>
            <consortium name="ENA_rothamsted_submissions"/>
            <consortium name="culmorum"/>
            <person name="King R."/>
        </authorList>
    </citation>
    <scope>NUCLEOTIDE SEQUENCE</scope>
</reference>
<evidence type="ECO:0000313" key="3">
    <source>
        <dbReference type="Proteomes" id="UP001153620"/>
    </source>
</evidence>
<dbReference type="Pfam" id="PF00657">
    <property type="entry name" value="Lipase_GDSL"/>
    <property type="match status" value="1"/>
</dbReference>
<keyword evidence="1" id="KW-0732">Signal</keyword>
<keyword evidence="3" id="KW-1185">Reference proteome</keyword>
<feature type="chain" id="PRO_5040147114" evidence="1">
    <location>
        <begin position="21"/>
        <end position="409"/>
    </location>
</feature>
<dbReference type="InterPro" id="IPR038885">
    <property type="entry name" value="PLB1"/>
</dbReference>
<dbReference type="SUPFAM" id="SSF52266">
    <property type="entry name" value="SGNH hydrolase"/>
    <property type="match status" value="1"/>
</dbReference>
<feature type="signal peptide" evidence="1">
    <location>
        <begin position="1"/>
        <end position="20"/>
    </location>
</feature>
<protein>
    <submittedName>
        <fullName evidence="2">Uncharacterized protein</fullName>
    </submittedName>
</protein>
<dbReference type="AlphaFoldDB" id="A0A9N9S391"/>
<dbReference type="GO" id="GO:0004620">
    <property type="term" value="F:phospholipase activity"/>
    <property type="evidence" value="ECO:0007669"/>
    <property type="project" value="InterPro"/>
</dbReference>
<dbReference type="GO" id="GO:0006644">
    <property type="term" value="P:phospholipid metabolic process"/>
    <property type="evidence" value="ECO:0007669"/>
    <property type="project" value="TreeGrafter"/>
</dbReference>
<dbReference type="InterPro" id="IPR001087">
    <property type="entry name" value="GDSL"/>
</dbReference>
<reference evidence="2" key="1">
    <citation type="submission" date="2022-01" db="EMBL/GenBank/DDBJ databases">
        <authorList>
            <person name="King R."/>
        </authorList>
    </citation>
    <scope>NUCLEOTIDE SEQUENCE</scope>
</reference>
<dbReference type="CDD" id="cd01824">
    <property type="entry name" value="Phospholipase_B_like"/>
    <property type="match status" value="1"/>
</dbReference>
<dbReference type="Gene3D" id="3.40.50.1110">
    <property type="entry name" value="SGNH hydrolase"/>
    <property type="match status" value="1"/>
</dbReference>
<organism evidence="2 3">
    <name type="scientific">Chironomus riparius</name>
    <dbReference type="NCBI Taxonomy" id="315576"/>
    <lineage>
        <taxon>Eukaryota</taxon>
        <taxon>Metazoa</taxon>
        <taxon>Ecdysozoa</taxon>
        <taxon>Arthropoda</taxon>
        <taxon>Hexapoda</taxon>
        <taxon>Insecta</taxon>
        <taxon>Pterygota</taxon>
        <taxon>Neoptera</taxon>
        <taxon>Endopterygota</taxon>
        <taxon>Diptera</taxon>
        <taxon>Nematocera</taxon>
        <taxon>Chironomoidea</taxon>
        <taxon>Chironomidae</taxon>
        <taxon>Chironominae</taxon>
        <taxon>Chironomus</taxon>
    </lineage>
</organism>
<dbReference type="PANTHER" id="PTHR21325:SF31">
    <property type="entry name" value="GH22081P-RELATED"/>
    <property type="match status" value="1"/>
</dbReference>
<dbReference type="InterPro" id="IPR036514">
    <property type="entry name" value="SGNH_hydro_sf"/>
</dbReference>
<name>A0A9N9S391_9DIPT</name>
<proteinExistence type="predicted"/>
<sequence>MKFSFLLLSVLIISTTTTFSQEIFELTTGLDDPRLRFFFHGFRDFVFNTIGKTSYKTKGVFLQEKFRKNAKFPCDVELGKSREPPKSVHKLRPGDISVIGALGDSLTCSTGAMAERITELSMENRGLSWSIGGQWNWRNATTLPNILKVFNPSLVGYSLDDSFPFHKASQFNLAEIGAVSTDMPFMARALVKRIKNDKRVNFKYDWKIVTISIGGNDICSFLCLMKNPERLPEMHRMALTKTLRYLKNNLPRVFVNIVSVPHVETVIMIRGKPQSCSFIHHGECACWVGSLSNSTKESRERWKKIQRQFISVEEEVAKLDEFRRLDEFAVMYQPFTKNVSLIVDGKRDLSLLSFDCFHLSQKGHAWAGTTLWNNMLEPDNKKTLNWASPQRKLNCPSKEHPYIKTYDNS</sequence>
<evidence type="ECO:0000313" key="2">
    <source>
        <dbReference type="EMBL" id="CAG9808630.1"/>
    </source>
</evidence>
<dbReference type="PANTHER" id="PTHR21325">
    <property type="entry name" value="PHOSPHOLIPASE B, PLB1"/>
    <property type="match status" value="1"/>
</dbReference>
<dbReference type="Proteomes" id="UP001153620">
    <property type="component" value="Chromosome 3"/>
</dbReference>
<accession>A0A9N9S391</accession>